<name>A0A1I5LHY3_9PSEU</name>
<evidence type="ECO:0000313" key="5">
    <source>
        <dbReference type="Proteomes" id="UP000270697"/>
    </source>
</evidence>
<evidence type="ECO:0000313" key="4">
    <source>
        <dbReference type="Proteomes" id="UP000199398"/>
    </source>
</evidence>
<evidence type="ECO:0000313" key="2">
    <source>
        <dbReference type="EMBL" id="RKT86071.1"/>
    </source>
</evidence>
<gene>
    <name evidence="2" type="ORF">ATL45_4430</name>
    <name evidence="3" type="ORF">SAMN05421805_1317</name>
</gene>
<protein>
    <submittedName>
        <fullName evidence="3">Uncharacterized protein</fullName>
    </submittedName>
</protein>
<evidence type="ECO:0000256" key="1">
    <source>
        <dbReference type="SAM" id="MobiDB-lite"/>
    </source>
</evidence>
<dbReference type="Proteomes" id="UP000270697">
    <property type="component" value="Unassembled WGS sequence"/>
</dbReference>
<dbReference type="Proteomes" id="UP000199398">
    <property type="component" value="Unassembled WGS sequence"/>
</dbReference>
<evidence type="ECO:0000313" key="3">
    <source>
        <dbReference type="EMBL" id="SFO96341.1"/>
    </source>
</evidence>
<feature type="region of interest" description="Disordered" evidence="1">
    <location>
        <begin position="1"/>
        <end position="26"/>
    </location>
</feature>
<proteinExistence type="predicted"/>
<dbReference type="EMBL" id="FOUP01000031">
    <property type="protein sequence ID" value="SFO96341.1"/>
    <property type="molecule type" value="Genomic_DNA"/>
</dbReference>
<dbReference type="EMBL" id="RBXX01000002">
    <property type="protein sequence ID" value="RKT86071.1"/>
    <property type="molecule type" value="Genomic_DNA"/>
</dbReference>
<reference evidence="2 5" key="2">
    <citation type="submission" date="2018-10" db="EMBL/GenBank/DDBJ databases">
        <title>Sequencing the genomes of 1000 actinobacteria strains.</title>
        <authorList>
            <person name="Klenk H.-P."/>
        </authorList>
    </citation>
    <scope>NUCLEOTIDE SEQUENCE [LARGE SCALE GENOMIC DNA]</scope>
    <source>
        <strain evidence="2 5">DSM 45119</strain>
    </source>
</reference>
<keyword evidence="5" id="KW-1185">Reference proteome</keyword>
<reference evidence="3 4" key="1">
    <citation type="submission" date="2016-10" db="EMBL/GenBank/DDBJ databases">
        <authorList>
            <person name="de Groot N.N."/>
        </authorList>
    </citation>
    <scope>NUCLEOTIDE SEQUENCE [LARGE SCALE GENOMIC DNA]</scope>
    <source>
        <strain evidence="3 4">CPCC 201259</strain>
    </source>
</reference>
<sequence length="49" mass="5276">MSGLWQAEFRATAPQGTVTQPGHEKPRNVRSLRIATTTVNRGEAGRGLA</sequence>
<accession>A0A1I5LHY3</accession>
<dbReference type="AlphaFoldDB" id="A0A1I5LHY3"/>
<organism evidence="3 4">
    <name type="scientific">Saccharopolyspora antimicrobica</name>
    <dbReference type="NCBI Taxonomy" id="455193"/>
    <lineage>
        <taxon>Bacteria</taxon>
        <taxon>Bacillati</taxon>
        <taxon>Actinomycetota</taxon>
        <taxon>Actinomycetes</taxon>
        <taxon>Pseudonocardiales</taxon>
        <taxon>Pseudonocardiaceae</taxon>
        <taxon>Saccharopolyspora</taxon>
    </lineage>
</organism>